<dbReference type="EMBL" id="VDFW01000001">
    <property type="protein sequence ID" value="TNC29549.1"/>
    <property type="molecule type" value="Genomic_DNA"/>
</dbReference>
<dbReference type="PANTHER" id="PTHR35010">
    <property type="entry name" value="BLL4672 PROTEIN-RELATED"/>
    <property type="match status" value="1"/>
</dbReference>
<name>A0A5C4MAB8_9PSEU</name>
<evidence type="ECO:0000313" key="2">
    <source>
        <dbReference type="EMBL" id="TNC29549.1"/>
    </source>
</evidence>
<keyword evidence="3" id="KW-1185">Reference proteome</keyword>
<dbReference type="SUPFAM" id="SSF47413">
    <property type="entry name" value="lambda repressor-like DNA-binding domains"/>
    <property type="match status" value="1"/>
</dbReference>
<dbReference type="Pfam" id="PF01381">
    <property type="entry name" value="HTH_3"/>
    <property type="match status" value="1"/>
</dbReference>
<feature type="domain" description="HTH cro/C1-type" evidence="1">
    <location>
        <begin position="21"/>
        <end position="75"/>
    </location>
</feature>
<dbReference type="Pfam" id="PF17765">
    <property type="entry name" value="MLTR_LBD"/>
    <property type="match status" value="1"/>
</dbReference>
<evidence type="ECO:0000313" key="3">
    <source>
        <dbReference type="Proteomes" id="UP000305546"/>
    </source>
</evidence>
<dbReference type="OrthoDB" id="2959414at2"/>
<protein>
    <submittedName>
        <fullName evidence="2">Helix-turn-helix transcriptional regulator</fullName>
    </submittedName>
</protein>
<gene>
    <name evidence="2" type="ORF">FG385_00835</name>
</gene>
<organism evidence="2 3">
    <name type="scientific">Amycolatopsis alkalitolerans</name>
    <dbReference type="NCBI Taxonomy" id="2547244"/>
    <lineage>
        <taxon>Bacteria</taxon>
        <taxon>Bacillati</taxon>
        <taxon>Actinomycetota</taxon>
        <taxon>Actinomycetes</taxon>
        <taxon>Pseudonocardiales</taxon>
        <taxon>Pseudonocardiaceae</taxon>
        <taxon>Amycolatopsis</taxon>
    </lineage>
</organism>
<proteinExistence type="predicted"/>
<dbReference type="Gene3D" id="3.30.450.180">
    <property type="match status" value="1"/>
</dbReference>
<dbReference type="InterPro" id="IPR001387">
    <property type="entry name" value="Cro/C1-type_HTH"/>
</dbReference>
<dbReference type="PANTHER" id="PTHR35010:SF4">
    <property type="entry name" value="BLL5781 PROTEIN"/>
    <property type="match status" value="1"/>
</dbReference>
<dbReference type="CDD" id="cd00093">
    <property type="entry name" value="HTH_XRE"/>
    <property type="match status" value="1"/>
</dbReference>
<dbReference type="SMART" id="SM00530">
    <property type="entry name" value="HTH_XRE"/>
    <property type="match status" value="1"/>
</dbReference>
<sequence length="268" mass="29425">MSSIPRRECHDGGVNDFGAALREWRGRRRLSQLELALRAGTTQRHVSFMENGRSTPGRGMVVRVAESLQLPLRERNALLLAAGYAPSYPETRLDDPAVKPVLDGLRRLLDGHRPYPAVVVDRFGDLVAANDALDLLTEGVAPELLEPPVNVLRMALHPRGMAPRIVNFDDWARHVLERPRQANARAPHERHEAMLAELAGYLPGPLAPAPDHLGFAVPLRLRTPLGELRLITAITTFATAVDVTISELRLETFLPADQATAEALAGPQ</sequence>
<dbReference type="PROSITE" id="PS50943">
    <property type="entry name" value="HTH_CROC1"/>
    <property type="match status" value="1"/>
</dbReference>
<dbReference type="Gene3D" id="1.10.260.40">
    <property type="entry name" value="lambda repressor-like DNA-binding domains"/>
    <property type="match status" value="1"/>
</dbReference>
<comment type="caution">
    <text evidence="2">The sequence shown here is derived from an EMBL/GenBank/DDBJ whole genome shotgun (WGS) entry which is preliminary data.</text>
</comment>
<accession>A0A5C4MAB8</accession>
<dbReference type="GO" id="GO:0003677">
    <property type="term" value="F:DNA binding"/>
    <property type="evidence" value="ECO:0007669"/>
    <property type="project" value="InterPro"/>
</dbReference>
<dbReference type="InterPro" id="IPR010982">
    <property type="entry name" value="Lambda_DNA-bd_dom_sf"/>
</dbReference>
<evidence type="ECO:0000259" key="1">
    <source>
        <dbReference type="PROSITE" id="PS50943"/>
    </source>
</evidence>
<dbReference type="InterPro" id="IPR041413">
    <property type="entry name" value="MLTR_LBD"/>
</dbReference>
<dbReference type="Proteomes" id="UP000305546">
    <property type="component" value="Unassembled WGS sequence"/>
</dbReference>
<reference evidence="2 3" key="1">
    <citation type="submission" date="2019-06" db="EMBL/GenBank/DDBJ databases">
        <title>Amycolatopsis alkalitolerans sp. nov., isolated from Gastrodia elata Blume.</title>
        <authorList>
            <person name="Narsing Rao M.P."/>
            <person name="Li W.J."/>
        </authorList>
    </citation>
    <scope>NUCLEOTIDE SEQUENCE [LARGE SCALE GENOMIC DNA]</scope>
    <source>
        <strain evidence="2 3">SYSUP0005</strain>
    </source>
</reference>
<dbReference type="AlphaFoldDB" id="A0A5C4MAB8"/>